<evidence type="ECO:0000313" key="3">
    <source>
        <dbReference type="Proteomes" id="UP000285882"/>
    </source>
</evidence>
<protein>
    <recommendedName>
        <fullName evidence="4">Transposase DDE domain-containing protein</fullName>
    </recommendedName>
</protein>
<dbReference type="EMBL" id="CP025688">
    <property type="protein sequence ID" value="QAA23473.1"/>
    <property type="molecule type" value="Genomic_DNA"/>
</dbReference>
<gene>
    <name evidence="2" type="ORF">C0674_13180</name>
</gene>
<evidence type="ECO:0008006" key="4">
    <source>
        <dbReference type="Google" id="ProtNLM"/>
    </source>
</evidence>
<reference evidence="2 3" key="1">
    <citation type="submission" date="2018-01" db="EMBL/GenBank/DDBJ databases">
        <title>Complete genome sequencing of Sporolactobacillus terrae DLG3.</title>
        <authorList>
            <person name="Nam Y.-D."/>
            <person name="Kang J."/>
            <person name="Chung W.-H."/>
        </authorList>
    </citation>
    <scope>NUCLEOTIDE SEQUENCE [LARGE SCALE GENOMIC DNA]</scope>
    <source>
        <strain evidence="2 3">DLG3</strain>
    </source>
</reference>
<name>A0ABX5Q9X5_9BACL</name>
<evidence type="ECO:0000256" key="1">
    <source>
        <dbReference type="SAM" id="MobiDB-lite"/>
    </source>
</evidence>
<proteinExistence type="predicted"/>
<sequence>MFPERSPIACTQKRTATFSNLERAAVFSNRIRKYRILPRLQTNRPVSWPRIKAEGLWRLRDRALLMRASETPQIPGLSEEARGAPAASEQPKRRFSTEKTRIHHTWLEIKDQAQLGFSHR</sequence>
<organism evidence="2 3">
    <name type="scientific">Sporolactobacillus terrae</name>
    <dbReference type="NCBI Taxonomy" id="269673"/>
    <lineage>
        <taxon>Bacteria</taxon>
        <taxon>Bacillati</taxon>
        <taxon>Bacillota</taxon>
        <taxon>Bacilli</taxon>
        <taxon>Bacillales</taxon>
        <taxon>Sporolactobacillaceae</taxon>
        <taxon>Sporolactobacillus</taxon>
    </lineage>
</organism>
<feature type="region of interest" description="Disordered" evidence="1">
    <location>
        <begin position="70"/>
        <end position="99"/>
    </location>
</feature>
<feature type="compositionally biased region" description="Basic and acidic residues" evidence="1">
    <location>
        <begin position="90"/>
        <end position="99"/>
    </location>
</feature>
<dbReference type="Proteomes" id="UP000285882">
    <property type="component" value="Chromosome"/>
</dbReference>
<accession>A0ABX5Q9X5</accession>
<evidence type="ECO:0000313" key="2">
    <source>
        <dbReference type="EMBL" id="QAA23473.1"/>
    </source>
</evidence>
<keyword evidence="3" id="KW-1185">Reference proteome</keyword>